<dbReference type="PANTHER" id="PTHR47926:SF347">
    <property type="entry name" value="PENTATRICOPEPTIDE REPEAT-CONTAINING PROTEIN"/>
    <property type="match status" value="1"/>
</dbReference>
<dbReference type="GO" id="GO:0009451">
    <property type="term" value="P:RNA modification"/>
    <property type="evidence" value="ECO:0007669"/>
    <property type="project" value="InterPro"/>
</dbReference>
<organism evidence="4 5">
    <name type="scientific">Nelumbo nucifera</name>
    <name type="common">Sacred lotus</name>
    <dbReference type="NCBI Taxonomy" id="4432"/>
    <lineage>
        <taxon>Eukaryota</taxon>
        <taxon>Viridiplantae</taxon>
        <taxon>Streptophyta</taxon>
        <taxon>Embryophyta</taxon>
        <taxon>Tracheophyta</taxon>
        <taxon>Spermatophyta</taxon>
        <taxon>Magnoliopsida</taxon>
        <taxon>Proteales</taxon>
        <taxon>Nelumbonaceae</taxon>
        <taxon>Nelumbo</taxon>
    </lineage>
</organism>
<feature type="repeat" description="PPR" evidence="2">
    <location>
        <begin position="195"/>
        <end position="229"/>
    </location>
</feature>
<dbReference type="AlphaFoldDB" id="A0A823A0Q0"/>
<sequence length="971" mass="109856">MQSMLTCAIPSFPPSPFSPSIHHIHHPRHLLQSNNITTHDIKKLKANHARQFHRHSTRTLFFFNLYLQLYVSAALMSKARALFDEMPVRTLVSWTILMSGYTRHGPATETLMMFQDMVQDHYNESLIPDSFVFSIVLRACSVMENLDYGRQLHGRILKTDGAIDSFVENALVSMYANCGSLSDSSRVFARIVRPNLLSWSSMLCGYMQNGFEEEGLGLFCEMLRAGTALDDFALSMALGACANLSCLDYGVQIHCYIIKMGFDSCLFLKNSLMEFYSRCGDMDSSNLVFDKMTDRDLVSWNTVIKGHVHNLQSLEALRIFRALMDEVSNCDEYTLASILQAVTSLRELDHGREIHGYIIRAGFESNLYVISSLLDMYIECNDHERWNHTDEVPPKIFNRLKGGKCDEFIISSILKWCSLRLDIETGKMFHSQIIKLDLTYDAYIMSSLIDMYSKCGIVEAAWRVFTEVKNPGTVPWSAIIAGYCWNGWFEEALRLFQEMQFDFYKANEYTYTSVLLACLALGDITKVKELHCQILRSGYGSNVSIINTLINVYSEKWHLEHALKLSFLIPEADIAWGFLIQACSSVKDHETTHKILHRIQQSKGDIDPTSASYILESCADPVLLNVGTQAQAYITKRGFIADPVTGNSLIRMYSACGRIADSDTAFKKMHDRNSASWTSIISANVDHGHASEALELFSQIKWKNKSLESSTFTSVLKACAQKGLVDEAFHLFISMNEIYGIKPSMEHYSCLVEVMGRAGRFEDALDFIDEAIPFEPGPLIWKTLLSSCRIHNNMGVAKYAAEKLLELEPSDLSANLLLEQVLLTVGKWNEASKLQTKNKPMRMNSSWIEVKNTIYEFVANHIPAEISAKLADLEGKMEELGYVSDANHVLHNAEEEEYVGLPHTEMKALAFGLITLPHGIPIRIVKSVRMCGDCHSACKFMSTFIGRDLVIKDSCNFHHFKNGRCSCRDMW</sequence>
<evidence type="ECO:0000259" key="3">
    <source>
        <dbReference type="Pfam" id="PF14432"/>
    </source>
</evidence>
<dbReference type="Proteomes" id="UP000607653">
    <property type="component" value="Unassembled WGS sequence"/>
</dbReference>
<evidence type="ECO:0000256" key="2">
    <source>
        <dbReference type="PROSITE-ProRule" id="PRU00708"/>
    </source>
</evidence>
<dbReference type="EMBL" id="DUZY01000008">
    <property type="protein sequence ID" value="DAD48616.1"/>
    <property type="molecule type" value="Genomic_DNA"/>
</dbReference>
<evidence type="ECO:0000313" key="5">
    <source>
        <dbReference type="Proteomes" id="UP000607653"/>
    </source>
</evidence>
<protein>
    <recommendedName>
        <fullName evidence="3">DYW domain-containing protein</fullName>
    </recommendedName>
</protein>
<evidence type="ECO:0000313" key="4">
    <source>
        <dbReference type="EMBL" id="DAD48616.1"/>
    </source>
</evidence>
<feature type="repeat" description="PPR" evidence="2">
    <location>
        <begin position="642"/>
        <end position="676"/>
    </location>
</feature>
<dbReference type="GO" id="GO:0099402">
    <property type="term" value="P:plant organ development"/>
    <property type="evidence" value="ECO:0007669"/>
    <property type="project" value="UniProtKB-ARBA"/>
</dbReference>
<dbReference type="InterPro" id="IPR002885">
    <property type="entry name" value="PPR_rpt"/>
</dbReference>
<dbReference type="Pfam" id="PF13041">
    <property type="entry name" value="PPR_2"/>
    <property type="match status" value="1"/>
</dbReference>
<comment type="caution">
    <text evidence="4">The sequence shown here is derived from an EMBL/GenBank/DDBJ whole genome shotgun (WGS) entry which is preliminary data.</text>
</comment>
<dbReference type="SUPFAM" id="SSF48452">
    <property type="entry name" value="TPR-like"/>
    <property type="match status" value="1"/>
</dbReference>
<dbReference type="FunFam" id="1.25.40.10:FF:000351">
    <property type="entry name" value="Pentatricopeptide repeat-containing protein"/>
    <property type="match status" value="1"/>
</dbReference>
<dbReference type="InterPro" id="IPR011990">
    <property type="entry name" value="TPR-like_helical_dom_sf"/>
</dbReference>
<dbReference type="GO" id="GO:0003723">
    <property type="term" value="F:RNA binding"/>
    <property type="evidence" value="ECO:0007669"/>
    <property type="project" value="InterPro"/>
</dbReference>
<dbReference type="Pfam" id="PF14432">
    <property type="entry name" value="DYW_deaminase"/>
    <property type="match status" value="1"/>
</dbReference>
<feature type="domain" description="DYW" evidence="3">
    <location>
        <begin position="881"/>
        <end position="971"/>
    </location>
</feature>
<dbReference type="PROSITE" id="PS51375">
    <property type="entry name" value="PPR"/>
    <property type="match status" value="4"/>
</dbReference>
<accession>A0A823A0Q0</accession>
<dbReference type="Pfam" id="PF01535">
    <property type="entry name" value="PPR"/>
    <property type="match status" value="9"/>
</dbReference>
<dbReference type="NCBIfam" id="TIGR00756">
    <property type="entry name" value="PPR"/>
    <property type="match status" value="3"/>
</dbReference>
<dbReference type="FunFam" id="1.25.40.10:FF:000158">
    <property type="entry name" value="pentatricopeptide repeat-containing protein At2g33680"/>
    <property type="match status" value="1"/>
</dbReference>
<dbReference type="Gene3D" id="1.25.40.10">
    <property type="entry name" value="Tetratricopeptide repeat domain"/>
    <property type="match status" value="6"/>
</dbReference>
<name>A0A823A0Q0_NELNU</name>
<feature type="repeat" description="PPR" evidence="2">
    <location>
        <begin position="708"/>
        <end position="743"/>
    </location>
</feature>
<dbReference type="InterPro" id="IPR046960">
    <property type="entry name" value="PPR_At4g14850-like_plant"/>
</dbReference>
<dbReference type="FunFam" id="1.25.40.10:FF:000227">
    <property type="entry name" value="Pentatricopeptide repeat-containing protein At3g13880"/>
    <property type="match status" value="1"/>
</dbReference>
<evidence type="ECO:0000256" key="1">
    <source>
        <dbReference type="ARBA" id="ARBA00022737"/>
    </source>
</evidence>
<gene>
    <name evidence="4" type="ORF">HUJ06_018553</name>
</gene>
<dbReference type="PANTHER" id="PTHR47926">
    <property type="entry name" value="PENTATRICOPEPTIDE REPEAT-CONTAINING PROTEIN"/>
    <property type="match status" value="1"/>
</dbReference>
<feature type="repeat" description="PPR" evidence="2">
    <location>
        <begin position="441"/>
        <end position="475"/>
    </location>
</feature>
<proteinExistence type="predicted"/>
<dbReference type="GO" id="GO:0008270">
    <property type="term" value="F:zinc ion binding"/>
    <property type="evidence" value="ECO:0007669"/>
    <property type="project" value="InterPro"/>
</dbReference>
<reference evidence="4 5" key="1">
    <citation type="journal article" date="2020" name="Mol. Biol. Evol.">
        <title>Distinct Expression and Methylation Patterns for Genes with Different Fates following a Single Whole-Genome Duplication in Flowering Plants.</title>
        <authorList>
            <person name="Shi T."/>
            <person name="Rahmani R.S."/>
            <person name="Gugger P.F."/>
            <person name="Wang M."/>
            <person name="Li H."/>
            <person name="Zhang Y."/>
            <person name="Li Z."/>
            <person name="Wang Q."/>
            <person name="Van de Peer Y."/>
            <person name="Marchal K."/>
            <person name="Chen J."/>
        </authorList>
    </citation>
    <scope>NUCLEOTIDE SEQUENCE [LARGE SCALE GENOMIC DNA]</scope>
    <source>
        <tissue evidence="4">Leaf</tissue>
    </source>
</reference>
<dbReference type="InterPro" id="IPR032867">
    <property type="entry name" value="DYW_dom"/>
</dbReference>
<keyword evidence="5" id="KW-1185">Reference proteome</keyword>
<dbReference type="FunFam" id="1.25.40.10:FF:000285">
    <property type="entry name" value="Pentatricopeptide repeat-containing protein, chloroplastic"/>
    <property type="match status" value="1"/>
</dbReference>
<keyword evidence="1" id="KW-0677">Repeat</keyword>